<protein>
    <recommendedName>
        <fullName evidence="3">SPOR domain-containing protein</fullName>
    </recommendedName>
</protein>
<dbReference type="Gene3D" id="3.30.70.1070">
    <property type="entry name" value="Sporulation related repeat"/>
    <property type="match status" value="1"/>
</dbReference>
<dbReference type="GO" id="GO:0042834">
    <property type="term" value="F:peptidoglycan binding"/>
    <property type="evidence" value="ECO:0007669"/>
    <property type="project" value="InterPro"/>
</dbReference>
<evidence type="ECO:0000259" key="3">
    <source>
        <dbReference type="PROSITE" id="PS51724"/>
    </source>
</evidence>
<dbReference type="PROSITE" id="PS51724">
    <property type="entry name" value="SPOR"/>
    <property type="match status" value="1"/>
</dbReference>
<feature type="compositionally biased region" description="Low complexity" evidence="1">
    <location>
        <begin position="98"/>
        <end position="107"/>
    </location>
</feature>
<keyword evidence="5" id="KW-1185">Reference proteome</keyword>
<evidence type="ECO:0000256" key="1">
    <source>
        <dbReference type="SAM" id="MobiDB-lite"/>
    </source>
</evidence>
<dbReference type="SUPFAM" id="SSF110997">
    <property type="entry name" value="Sporulation related repeat"/>
    <property type="match status" value="1"/>
</dbReference>
<feature type="region of interest" description="Disordered" evidence="1">
    <location>
        <begin position="77"/>
        <end position="128"/>
    </location>
</feature>
<evidence type="ECO:0000256" key="2">
    <source>
        <dbReference type="SAM" id="SignalP"/>
    </source>
</evidence>
<dbReference type="EMBL" id="QCYH01000008">
    <property type="protein sequence ID" value="PVA09480.1"/>
    <property type="molecule type" value="Genomic_DNA"/>
</dbReference>
<dbReference type="Pfam" id="PF05036">
    <property type="entry name" value="SPOR"/>
    <property type="match status" value="1"/>
</dbReference>
<name>A0A2T7G502_9RHOB</name>
<feature type="chain" id="PRO_5015402550" description="SPOR domain-containing protein" evidence="2">
    <location>
        <begin position="24"/>
        <end position="465"/>
    </location>
</feature>
<proteinExistence type="predicted"/>
<evidence type="ECO:0000313" key="4">
    <source>
        <dbReference type="EMBL" id="PVA09480.1"/>
    </source>
</evidence>
<feature type="compositionally biased region" description="Low complexity" evidence="1">
    <location>
        <begin position="118"/>
        <end position="128"/>
    </location>
</feature>
<dbReference type="AlphaFoldDB" id="A0A2T7G502"/>
<feature type="signal peptide" evidence="2">
    <location>
        <begin position="1"/>
        <end position="23"/>
    </location>
</feature>
<sequence length="465" mass="49160">MKVTRVIALAVIAATCGLGVAQAKSLRDSGEPAEFPPSSYTGRQYVDSKGCVFVRAGIDGNVTWVPRVTRARQTLCGQQPSLPTARAPEPAPAPKVQPKPQAVIAAPAPKPAAKRTVRATPAPAATAAPVPVPVQAPRTPVRVAPPQPSVTPVQVRRVRTPACSTASVQSSRYMTSPGPGYPVRCGPQAEAHVTRVPGTRAVRVAPRAAAPAPRPAPVRYEIMRSPPVHTPPLYRGTGYTVSGVPVFVPRATAVAPRTRIVDPYTTRIAPRHVVRARVNAVQGVSIPHGYKRVWMDGRLNPHRAHQTLAGKAAMARMWTNTVPRRLILTDTGREVTAQYPGLVYPYTSYEEQRAAQSARSNAAAGQGATGRTVYVSSKSRQPSAAPKAQAASHSYVQAGVYASRAQAQQAAQRLAGAGLPARLGRMSKSGATYTLVLSGPYNTQSALDAALSQTRRAGFGNATLR</sequence>
<accession>A0A2T7G502</accession>
<gene>
    <name evidence="4" type="ORF">DC366_13925</name>
</gene>
<dbReference type="OrthoDB" id="7843142at2"/>
<feature type="domain" description="SPOR" evidence="3">
    <location>
        <begin position="388"/>
        <end position="465"/>
    </location>
</feature>
<dbReference type="InterPro" id="IPR036680">
    <property type="entry name" value="SPOR-like_sf"/>
</dbReference>
<reference evidence="4 5" key="1">
    <citation type="submission" date="2018-04" db="EMBL/GenBank/DDBJ databases">
        <title>Pelagivirga bohaiensis gen. nov., sp. nov., a bacterium isolated from the Bohai Sea.</title>
        <authorList>
            <person name="Ji X."/>
        </authorList>
    </citation>
    <scope>NUCLEOTIDE SEQUENCE [LARGE SCALE GENOMIC DNA]</scope>
    <source>
        <strain evidence="4 5">BH-SD19</strain>
    </source>
</reference>
<organism evidence="4 5">
    <name type="scientific">Pelagivirga sediminicola</name>
    <dbReference type="NCBI Taxonomy" id="2170575"/>
    <lineage>
        <taxon>Bacteria</taxon>
        <taxon>Pseudomonadati</taxon>
        <taxon>Pseudomonadota</taxon>
        <taxon>Alphaproteobacteria</taxon>
        <taxon>Rhodobacterales</taxon>
        <taxon>Paracoccaceae</taxon>
        <taxon>Pelagivirga</taxon>
    </lineage>
</organism>
<keyword evidence="2" id="KW-0732">Signal</keyword>
<dbReference type="RefSeq" id="WP_108692832.1">
    <property type="nucleotide sequence ID" value="NZ_QCYH01000008.1"/>
</dbReference>
<evidence type="ECO:0000313" key="5">
    <source>
        <dbReference type="Proteomes" id="UP000244446"/>
    </source>
</evidence>
<comment type="caution">
    <text evidence="4">The sequence shown here is derived from an EMBL/GenBank/DDBJ whole genome shotgun (WGS) entry which is preliminary data.</text>
</comment>
<dbReference type="Proteomes" id="UP000244446">
    <property type="component" value="Unassembled WGS sequence"/>
</dbReference>
<dbReference type="InterPro" id="IPR007730">
    <property type="entry name" value="SPOR-like_dom"/>
</dbReference>